<dbReference type="PANTHER" id="PTHR45676">
    <property type="entry name" value="RING-H2 FINGER PROTEIN ATL51-RELATED"/>
    <property type="match status" value="1"/>
</dbReference>
<dbReference type="PROSITE" id="PS50089">
    <property type="entry name" value="ZF_RING_2"/>
    <property type="match status" value="1"/>
</dbReference>
<dbReference type="EMBL" id="HBHK01026283">
    <property type="protein sequence ID" value="CAD9705955.1"/>
    <property type="molecule type" value="Transcribed_RNA"/>
</dbReference>
<dbReference type="AlphaFoldDB" id="A0A7S2WSX8"/>
<reference evidence="4" key="1">
    <citation type="submission" date="2021-01" db="EMBL/GenBank/DDBJ databases">
        <authorList>
            <person name="Corre E."/>
            <person name="Pelletier E."/>
            <person name="Niang G."/>
            <person name="Scheremetjew M."/>
            <person name="Finn R."/>
            <person name="Kale V."/>
            <person name="Holt S."/>
            <person name="Cochrane G."/>
            <person name="Meng A."/>
            <person name="Brown T."/>
            <person name="Cohen L."/>
        </authorList>
    </citation>
    <scope>NUCLEOTIDE SEQUENCE</scope>
    <source>
        <strain evidence="4">NY070348D</strain>
    </source>
</reference>
<evidence type="ECO:0000259" key="3">
    <source>
        <dbReference type="PROSITE" id="PS50089"/>
    </source>
</evidence>
<dbReference type="InterPro" id="IPR001841">
    <property type="entry name" value="Znf_RING"/>
</dbReference>
<feature type="region of interest" description="Disordered" evidence="2">
    <location>
        <begin position="45"/>
        <end position="72"/>
    </location>
</feature>
<keyword evidence="1" id="KW-0479">Metal-binding</keyword>
<dbReference type="SUPFAM" id="SSF57850">
    <property type="entry name" value="RING/U-box"/>
    <property type="match status" value="1"/>
</dbReference>
<evidence type="ECO:0000256" key="1">
    <source>
        <dbReference type="PROSITE-ProRule" id="PRU00175"/>
    </source>
</evidence>
<dbReference type="Pfam" id="PF13639">
    <property type="entry name" value="zf-RING_2"/>
    <property type="match status" value="1"/>
</dbReference>
<accession>A0A7S2WSX8</accession>
<dbReference type="Gene3D" id="3.30.40.10">
    <property type="entry name" value="Zinc/RING finger domain, C3HC4 (zinc finger)"/>
    <property type="match status" value="1"/>
</dbReference>
<feature type="domain" description="RING-type" evidence="3">
    <location>
        <begin position="440"/>
        <end position="482"/>
    </location>
</feature>
<name>A0A7S2WSX8_9STRA</name>
<organism evidence="4">
    <name type="scientific">Mucochytrium quahogii</name>
    <dbReference type="NCBI Taxonomy" id="96639"/>
    <lineage>
        <taxon>Eukaryota</taxon>
        <taxon>Sar</taxon>
        <taxon>Stramenopiles</taxon>
        <taxon>Bigyra</taxon>
        <taxon>Labyrinthulomycetes</taxon>
        <taxon>Thraustochytrida</taxon>
        <taxon>Thraustochytriidae</taxon>
        <taxon>Mucochytrium</taxon>
    </lineage>
</organism>
<proteinExistence type="predicted"/>
<evidence type="ECO:0000313" key="4">
    <source>
        <dbReference type="EMBL" id="CAD9705955.1"/>
    </source>
</evidence>
<sequence>MEERLRLLYSLHRVLRWEELFPRDPQLHGAHRSTDEVDDAIGSFAASSGAGASKGQDGGMDTDSEGSASDENGDVEIDFMERIRQWAAPQGLKRAVELAEECAMENHNLTTSRPPTCTRIEELFKPGHEFYGTIKIPVRGNEGEDDGTQFGERVRYSLVVVREFIDEAGKICRLVKHSAHGDEQVCILNIWDYSSGIANVSYVDYETKCIGSASVPEQRLYGTVHQLQYGEEGYRIPGNSSVHTFSLELCHSPVAGSVGYYEAKQACRLARIRYAVCLALRLLELNPTLTDVQTAADELVQGTDCFFDLCEIYAETNMMFLRYVDLLNGLVFESEDEKKLKLQDLATRGISRVDVQAAWDAVVRLKLALFFPVIRMCERNHDVHKIQKIKSFGETLRVRIHCCYSKFDNAMRAVEARIATNVLNSWTVQEPPAGTDLGTCCICMLGITGDESVLKTPSCSHMFHFICAKPWFHQHGTCPHCRTSLIANKV</sequence>
<evidence type="ECO:0000256" key="2">
    <source>
        <dbReference type="SAM" id="MobiDB-lite"/>
    </source>
</evidence>
<gene>
    <name evidence="4" type="ORF">QSP1433_LOCUS16513</name>
</gene>
<dbReference type="PANTHER" id="PTHR45676:SF41">
    <property type="entry name" value="RING-H2 FINGER PROTEIN ATL66"/>
    <property type="match status" value="1"/>
</dbReference>
<protein>
    <recommendedName>
        <fullName evidence="3">RING-type domain-containing protein</fullName>
    </recommendedName>
</protein>
<feature type="compositionally biased region" description="Low complexity" evidence="2">
    <location>
        <begin position="45"/>
        <end position="55"/>
    </location>
</feature>
<keyword evidence="1" id="KW-0862">Zinc</keyword>
<dbReference type="InterPro" id="IPR013083">
    <property type="entry name" value="Znf_RING/FYVE/PHD"/>
</dbReference>
<keyword evidence="1" id="KW-0863">Zinc-finger</keyword>
<dbReference type="GO" id="GO:0008270">
    <property type="term" value="F:zinc ion binding"/>
    <property type="evidence" value="ECO:0007669"/>
    <property type="project" value="UniProtKB-KW"/>
</dbReference>